<dbReference type="Pfam" id="PF00882">
    <property type="entry name" value="Zn_dep_PLPC"/>
    <property type="match status" value="1"/>
</dbReference>
<dbReference type="InterPro" id="IPR029002">
    <property type="entry name" value="PLPC/GPLD1"/>
</dbReference>
<accession>A0A7X0VT81</accession>
<reference evidence="2 3" key="1">
    <citation type="submission" date="2020-08" db="EMBL/GenBank/DDBJ databases">
        <title>Clostridia isolated from Swiss meat.</title>
        <authorList>
            <person name="Wambui J."/>
            <person name="Stevens M.J.A."/>
            <person name="Stephan R."/>
        </authorList>
    </citation>
    <scope>NUCLEOTIDE SEQUENCE [LARGE SCALE GENOMIC DNA]</scope>
    <source>
        <strain evidence="2 3">CM001</strain>
    </source>
</reference>
<dbReference type="Gene3D" id="1.10.575.10">
    <property type="entry name" value="P1 Nuclease"/>
    <property type="match status" value="1"/>
</dbReference>
<sequence>MLMNTHTMLAKDFIYNMDSNKKELINENHFIWGNIKPDCVSTYKFKKHYLDESLDMVVNKIQFLSSLSLEDIYKNHYENRFSQELGVVCHFLCDFFCVPHNKRWEFKSANAMKEHVMYEKDLSKIAKEFKIRKDIERSINSQEIRSYIMDLQQEYEKVMEYNNDLDFAYYVCQSVINMILDEVLINEKIKEYKVNH</sequence>
<organism evidence="2 3">
    <name type="scientific">Clostridium gasigenes</name>
    <dbReference type="NCBI Taxonomy" id="94869"/>
    <lineage>
        <taxon>Bacteria</taxon>
        <taxon>Bacillati</taxon>
        <taxon>Bacillota</taxon>
        <taxon>Clostridia</taxon>
        <taxon>Eubacteriales</taxon>
        <taxon>Clostridiaceae</taxon>
        <taxon>Clostridium</taxon>
    </lineage>
</organism>
<dbReference type="RefSeq" id="WP_185164637.1">
    <property type="nucleotide sequence ID" value="NZ_JACKWY010000006.1"/>
</dbReference>
<dbReference type="EMBL" id="JACKWY010000006">
    <property type="protein sequence ID" value="MBB6715321.1"/>
    <property type="molecule type" value="Genomic_DNA"/>
</dbReference>
<evidence type="ECO:0000313" key="3">
    <source>
        <dbReference type="Proteomes" id="UP000585258"/>
    </source>
</evidence>
<dbReference type="SUPFAM" id="SSF48537">
    <property type="entry name" value="Phospholipase C/P1 nuclease"/>
    <property type="match status" value="1"/>
</dbReference>
<dbReference type="GO" id="GO:0016788">
    <property type="term" value="F:hydrolase activity, acting on ester bonds"/>
    <property type="evidence" value="ECO:0007669"/>
    <property type="project" value="InterPro"/>
</dbReference>
<comment type="caution">
    <text evidence="2">The sequence shown here is derived from an EMBL/GenBank/DDBJ whole genome shotgun (WGS) entry which is preliminary data.</text>
</comment>
<gene>
    <name evidence="2" type="ORF">H7E68_11440</name>
</gene>
<name>A0A7X0VT81_9CLOT</name>
<feature type="domain" description="Phospholipase C/D" evidence="1">
    <location>
        <begin position="5"/>
        <end position="158"/>
    </location>
</feature>
<dbReference type="InterPro" id="IPR008947">
    <property type="entry name" value="PLipase_C/P1_nuclease_dom_sf"/>
</dbReference>
<evidence type="ECO:0000259" key="1">
    <source>
        <dbReference type="Pfam" id="PF00882"/>
    </source>
</evidence>
<dbReference type="AlphaFoldDB" id="A0A7X0VT81"/>
<dbReference type="Proteomes" id="UP000585258">
    <property type="component" value="Unassembled WGS sequence"/>
</dbReference>
<evidence type="ECO:0000313" key="2">
    <source>
        <dbReference type="EMBL" id="MBB6715321.1"/>
    </source>
</evidence>
<proteinExistence type="predicted"/>
<protein>
    <submittedName>
        <fullName evidence="2">Zinc dependent phospholipase C family protein</fullName>
    </submittedName>
</protein>